<keyword evidence="2" id="KW-0472">Membrane</keyword>
<accession>A0A939BE15</accession>
<feature type="region of interest" description="Disordered" evidence="1">
    <location>
        <begin position="624"/>
        <end position="643"/>
    </location>
</feature>
<evidence type="ECO:0000256" key="1">
    <source>
        <dbReference type="SAM" id="MobiDB-lite"/>
    </source>
</evidence>
<feature type="transmembrane region" description="Helical" evidence="2">
    <location>
        <begin position="647"/>
        <end position="668"/>
    </location>
</feature>
<name>A0A939BE15_9FIRM</name>
<feature type="compositionally biased region" description="Acidic residues" evidence="1">
    <location>
        <begin position="626"/>
        <end position="643"/>
    </location>
</feature>
<dbReference type="InterPro" id="IPR052018">
    <property type="entry name" value="PHP_domain"/>
</dbReference>
<gene>
    <name evidence="3" type="ORF">H6A12_10960</name>
</gene>
<evidence type="ECO:0000256" key="2">
    <source>
        <dbReference type="SAM" id="Phobius"/>
    </source>
</evidence>
<dbReference type="Proteomes" id="UP000774750">
    <property type="component" value="Unassembled WGS sequence"/>
</dbReference>
<dbReference type="GO" id="GO:0035312">
    <property type="term" value="F:5'-3' DNA exonuclease activity"/>
    <property type="evidence" value="ECO:0007669"/>
    <property type="project" value="TreeGrafter"/>
</dbReference>
<reference evidence="3" key="1">
    <citation type="submission" date="2020-08" db="EMBL/GenBank/DDBJ databases">
        <authorList>
            <person name="Cejkova D."/>
            <person name="Kubasova T."/>
            <person name="Jahodarova E."/>
            <person name="Rychlik I."/>
        </authorList>
    </citation>
    <scope>NUCLEOTIDE SEQUENCE</scope>
    <source>
        <strain evidence="3">An559</strain>
    </source>
</reference>
<sequence length="673" mass="72561">MNVYDENLQKGDIFPVSVTISNDSDEPVENVEVSLDTPYQMFSLGKDSITIPEIPAKESKTVEFQVLALEGGRGLIKSNVTAPNDIALAFSKAVSIDGEGYYAGDNHTHSTNSDGSGTIRQNVDSAYEDKLVNWLYSTDHNAISQKAETEAETNRLQGDFINITGTEITSSGKGHALAYGVDFIPEYRINQNVNGKIWTWQDTIDQVTDAGGIFYVAHPNYPGLQFSDPYGIKGYSGIEVWNGFYHALDADQNVNTFAFEYWDNVNRIGEQKYFGIANSDGHNPGKMADPYIKTEMDVLSYDNIQEILANGSYYGSNGPELRYNIEGVGMGETLNVDGAQKVDFNITAFDQNYDLKNVKLIKNVITGSADDGAQKEVVYEVDLTGKGVKEFSETLSLEVKPNEFYRIEVISEQGTTGNGGKGEGQSLGFAFSNPIWTGQATQSNAKDIKEIRYEDGEVIETIGENTVIKTNGAFDLEKLNVTVSDGASVTASFAEGKDGSIDQSSAVTVTVTAEDGSQKTSTLFVLEGDEEETPDTQQPTLTIDGEVPETAVVGETVTLPDASANDETDGALDVTVTVTDPAGANVALKDNTFVTASAGTYTVTYQAEDASGNKAVQSFTIKAEEQDTEPTPDEGETIPDTDDSQPLALLSALLAAAAAGGLVLTRYFRKKAK</sequence>
<dbReference type="EMBL" id="JACJKY010000022">
    <property type="protein sequence ID" value="MBM6921669.1"/>
    <property type="molecule type" value="Genomic_DNA"/>
</dbReference>
<dbReference type="AlphaFoldDB" id="A0A939BE15"/>
<dbReference type="SUPFAM" id="SSF89550">
    <property type="entry name" value="PHP domain-like"/>
    <property type="match status" value="1"/>
</dbReference>
<keyword evidence="4" id="KW-1185">Reference proteome</keyword>
<keyword evidence="2" id="KW-1133">Transmembrane helix</keyword>
<proteinExistence type="predicted"/>
<comment type="caution">
    <text evidence="3">The sequence shown here is derived from an EMBL/GenBank/DDBJ whole genome shotgun (WGS) entry which is preliminary data.</text>
</comment>
<dbReference type="Gene3D" id="2.60.40.10">
    <property type="entry name" value="Immunoglobulins"/>
    <property type="match status" value="1"/>
</dbReference>
<keyword evidence="2" id="KW-0812">Transmembrane</keyword>
<protein>
    <submittedName>
        <fullName evidence="3">CehA/McbA family metallohydrolase</fullName>
    </submittedName>
</protein>
<dbReference type="GO" id="GO:0004534">
    <property type="term" value="F:5'-3' RNA exonuclease activity"/>
    <property type="evidence" value="ECO:0007669"/>
    <property type="project" value="TreeGrafter"/>
</dbReference>
<organism evidence="3 4">
    <name type="scientific">Merdimmobilis hominis</name>
    <dbReference type="NCBI Taxonomy" id="2897707"/>
    <lineage>
        <taxon>Bacteria</taxon>
        <taxon>Bacillati</taxon>
        <taxon>Bacillota</taxon>
        <taxon>Clostridia</taxon>
        <taxon>Eubacteriales</taxon>
        <taxon>Oscillospiraceae</taxon>
        <taxon>Merdimmobilis</taxon>
    </lineage>
</organism>
<dbReference type="Gene3D" id="3.20.20.140">
    <property type="entry name" value="Metal-dependent hydrolases"/>
    <property type="match status" value="1"/>
</dbReference>
<dbReference type="InterPro" id="IPR013783">
    <property type="entry name" value="Ig-like_fold"/>
</dbReference>
<reference evidence="3" key="2">
    <citation type="journal article" date="2021" name="Sci. Rep.">
        <title>The distribution of antibiotic resistance genes in chicken gut microbiota commensals.</title>
        <authorList>
            <person name="Juricova H."/>
            <person name="Matiasovicova J."/>
            <person name="Kubasova T."/>
            <person name="Cejkova D."/>
            <person name="Rychlik I."/>
        </authorList>
    </citation>
    <scope>NUCLEOTIDE SEQUENCE</scope>
    <source>
        <strain evidence="3">An559</strain>
    </source>
</reference>
<dbReference type="InterPro" id="IPR016195">
    <property type="entry name" value="Pol/histidinol_Pase-like"/>
</dbReference>
<dbReference type="PANTHER" id="PTHR42924">
    <property type="entry name" value="EXONUCLEASE"/>
    <property type="match status" value="1"/>
</dbReference>
<evidence type="ECO:0000313" key="3">
    <source>
        <dbReference type="EMBL" id="MBM6921669.1"/>
    </source>
</evidence>
<dbReference type="NCBIfam" id="NF038032">
    <property type="entry name" value="CehA_McbA_metalo"/>
    <property type="match status" value="1"/>
</dbReference>
<evidence type="ECO:0000313" key="4">
    <source>
        <dbReference type="Proteomes" id="UP000774750"/>
    </source>
</evidence>
<dbReference type="RefSeq" id="WP_204447822.1">
    <property type="nucleotide sequence ID" value="NZ_JACJKY010000022.1"/>
</dbReference>
<dbReference type="PANTHER" id="PTHR42924:SF3">
    <property type="entry name" value="POLYMERASE_HISTIDINOL PHOSPHATASE N-TERMINAL DOMAIN-CONTAINING PROTEIN"/>
    <property type="match status" value="1"/>
</dbReference>